<comment type="subcellular location">
    <subcellularLocation>
        <location evidence="1">Membrane</location>
        <topology evidence="1">Multi-pass membrane protein</topology>
    </subcellularLocation>
</comment>
<proteinExistence type="predicted"/>
<evidence type="ECO:0000256" key="5">
    <source>
        <dbReference type="ARBA" id="ARBA00022989"/>
    </source>
</evidence>
<dbReference type="EMBL" id="CP064942">
    <property type="protein sequence ID" value="QPH53571.1"/>
    <property type="molecule type" value="Genomic_DNA"/>
</dbReference>
<dbReference type="InterPro" id="IPR001173">
    <property type="entry name" value="Glyco_trans_2-like"/>
</dbReference>
<dbReference type="Pfam" id="PF13632">
    <property type="entry name" value="Glyco_trans_2_3"/>
    <property type="match status" value="1"/>
</dbReference>
<evidence type="ECO:0000256" key="3">
    <source>
        <dbReference type="ARBA" id="ARBA00022679"/>
    </source>
</evidence>
<evidence type="ECO:0000256" key="2">
    <source>
        <dbReference type="ARBA" id="ARBA00022676"/>
    </source>
</evidence>
<dbReference type="InterPro" id="IPR029044">
    <property type="entry name" value="Nucleotide-diphossugar_trans"/>
</dbReference>
<keyword evidence="4 8" id="KW-0812">Transmembrane</keyword>
<reference evidence="10 11" key="1">
    <citation type="submission" date="2020-11" db="EMBL/GenBank/DDBJ databases">
        <title>Description of Pontivivens ytuae sp. nov. isolated from deep sea sediment of Mariana Trench.</title>
        <authorList>
            <person name="Wang Z."/>
            <person name="Sun Q.-L."/>
            <person name="Xu X.-D."/>
            <person name="Tang Y.-Z."/>
            <person name="Zhang J."/>
        </authorList>
    </citation>
    <scope>NUCLEOTIDE SEQUENCE [LARGE SCALE GENOMIC DNA]</scope>
    <source>
        <strain evidence="10 11">MT2928</strain>
    </source>
</reference>
<dbReference type="AlphaFoldDB" id="A0A7S9QCY5"/>
<evidence type="ECO:0000313" key="10">
    <source>
        <dbReference type="EMBL" id="QPH53571.1"/>
    </source>
</evidence>
<organism evidence="10 11">
    <name type="scientific">Pontivivens ytuae</name>
    <dbReference type="NCBI Taxonomy" id="2789856"/>
    <lineage>
        <taxon>Bacteria</taxon>
        <taxon>Pseudomonadati</taxon>
        <taxon>Pseudomonadota</taxon>
        <taxon>Alphaproteobacteria</taxon>
        <taxon>Rhodobacterales</taxon>
        <taxon>Paracoccaceae</taxon>
        <taxon>Pontivivens</taxon>
    </lineage>
</organism>
<dbReference type="GO" id="GO:0016757">
    <property type="term" value="F:glycosyltransferase activity"/>
    <property type="evidence" value="ECO:0007669"/>
    <property type="project" value="UniProtKB-KW"/>
</dbReference>
<dbReference type="InterPro" id="IPR037257">
    <property type="entry name" value="T2SS_E_N_sf"/>
</dbReference>
<keyword evidence="6 8" id="KW-0472">Membrane</keyword>
<evidence type="ECO:0000256" key="7">
    <source>
        <dbReference type="SAM" id="MobiDB-lite"/>
    </source>
</evidence>
<evidence type="ECO:0000256" key="6">
    <source>
        <dbReference type="ARBA" id="ARBA00023136"/>
    </source>
</evidence>
<sequence>MNQGFQEQATPFVGPNESLAPSPPRTDIGELAVELGYAQPGAVLHTRLIARRAGESLHNTLLAEGLIDEAQRIELLSQIWGVGRVDLDASPPDAELLKDYSVYDMLRIGFMPWVGLGGVRIFALSDPERTEEVLQLNHPDGVKPAISLAPRSMIEAQLTAHFDPLLESRAMTLCPPRYSCRNWGGGRHVWLGLGTGFSLISAFLLWPGVSLTLALIVIALGNTLTLMIRCVALIAVARRPLPAEDPDPPGKLRDPPTVTVLLPLLREGPVLKRLIDALNALDYPAVRLDLIALAEEQDVETRETLAALDLPPNLRVLTVPHGTLRTKPRAMNYALPFCRGEIIGIYDAEDRPEPDQILRVVGHLREAPEDVACVQARLDFYNPNQNWLTRCFTLEYATWFRVLLRGVEALRLPLPLGGTSVFFRRAALERVGGWDAHNVTEDAELGMRLARFGYRCEMIASTTYEEANPSLPNWLRQRSRWLKGYCITWATHMRRPGALWGDLGPRGFLGFHAILLGAIVAYLALPLFWAMTIATVAGLTVPAMEAVPKPLWLILVVSLPLGQAVMLTAVGVALRARRSRWLWPWVFTLPFYWPLGAMAAWLAVFELFTAPFHWHKTEHGLADTSDVEHS</sequence>
<feature type="transmembrane region" description="Helical" evidence="8">
    <location>
        <begin position="189"/>
        <end position="207"/>
    </location>
</feature>
<evidence type="ECO:0000256" key="4">
    <source>
        <dbReference type="ARBA" id="ARBA00022692"/>
    </source>
</evidence>
<dbReference type="PANTHER" id="PTHR43867">
    <property type="entry name" value="CELLULOSE SYNTHASE CATALYTIC SUBUNIT A [UDP-FORMING]"/>
    <property type="match status" value="1"/>
</dbReference>
<dbReference type="SUPFAM" id="SSF53448">
    <property type="entry name" value="Nucleotide-diphospho-sugar transferases"/>
    <property type="match status" value="1"/>
</dbReference>
<evidence type="ECO:0000259" key="9">
    <source>
        <dbReference type="Pfam" id="PF13632"/>
    </source>
</evidence>
<feature type="domain" description="Glycosyltransferase 2-like" evidence="9">
    <location>
        <begin position="343"/>
        <end position="539"/>
    </location>
</feature>
<evidence type="ECO:0000256" key="8">
    <source>
        <dbReference type="SAM" id="Phobius"/>
    </source>
</evidence>
<keyword evidence="11" id="KW-1185">Reference proteome</keyword>
<dbReference type="Proteomes" id="UP000594800">
    <property type="component" value="Chromosome"/>
</dbReference>
<dbReference type="RefSeq" id="WP_196102780.1">
    <property type="nucleotide sequence ID" value="NZ_CP064942.1"/>
</dbReference>
<keyword evidence="3 10" id="KW-0808">Transferase</keyword>
<accession>A0A7S9QCY5</accession>
<dbReference type="PANTHER" id="PTHR43867:SF2">
    <property type="entry name" value="CELLULOSE SYNTHASE CATALYTIC SUBUNIT A [UDP-FORMING]"/>
    <property type="match status" value="1"/>
</dbReference>
<name>A0A7S9QCY5_9RHOB</name>
<feature type="region of interest" description="Disordered" evidence="7">
    <location>
        <begin position="1"/>
        <end position="25"/>
    </location>
</feature>
<gene>
    <name evidence="10" type="ORF">I0K15_17590</name>
</gene>
<evidence type="ECO:0000313" key="11">
    <source>
        <dbReference type="Proteomes" id="UP000594800"/>
    </source>
</evidence>
<feature type="transmembrane region" description="Helical" evidence="8">
    <location>
        <begin position="213"/>
        <end position="236"/>
    </location>
</feature>
<dbReference type="Gene3D" id="3.90.550.10">
    <property type="entry name" value="Spore Coat Polysaccharide Biosynthesis Protein SpsA, Chain A"/>
    <property type="match status" value="1"/>
</dbReference>
<dbReference type="SUPFAM" id="SSF160246">
    <property type="entry name" value="EspE N-terminal domain-like"/>
    <property type="match status" value="1"/>
</dbReference>
<feature type="transmembrane region" description="Helical" evidence="8">
    <location>
        <begin position="513"/>
        <end position="539"/>
    </location>
</feature>
<evidence type="ECO:0000256" key="1">
    <source>
        <dbReference type="ARBA" id="ARBA00004141"/>
    </source>
</evidence>
<keyword evidence="2" id="KW-0328">Glycosyltransferase</keyword>
<dbReference type="GO" id="GO:0016020">
    <property type="term" value="C:membrane"/>
    <property type="evidence" value="ECO:0007669"/>
    <property type="project" value="UniProtKB-SubCell"/>
</dbReference>
<feature type="transmembrane region" description="Helical" evidence="8">
    <location>
        <begin position="551"/>
        <end position="574"/>
    </location>
</feature>
<keyword evidence="5 8" id="KW-1133">Transmembrane helix</keyword>
<feature type="transmembrane region" description="Helical" evidence="8">
    <location>
        <begin position="581"/>
        <end position="604"/>
    </location>
</feature>
<dbReference type="InterPro" id="IPR050321">
    <property type="entry name" value="Glycosyltr_2/OpgH_subfam"/>
</dbReference>
<dbReference type="KEGG" id="poz:I0K15_17590"/>
<protein>
    <submittedName>
        <fullName evidence="10">Glycosyltransferase</fullName>
    </submittedName>
</protein>